<keyword evidence="2" id="KW-1185">Reference proteome</keyword>
<evidence type="ECO:0000313" key="2">
    <source>
        <dbReference type="Proteomes" id="UP001189429"/>
    </source>
</evidence>
<dbReference type="EMBL" id="CAUYUJ010015728">
    <property type="protein sequence ID" value="CAK0857439.1"/>
    <property type="molecule type" value="Genomic_DNA"/>
</dbReference>
<organism evidence="1 2">
    <name type="scientific">Prorocentrum cordatum</name>
    <dbReference type="NCBI Taxonomy" id="2364126"/>
    <lineage>
        <taxon>Eukaryota</taxon>
        <taxon>Sar</taxon>
        <taxon>Alveolata</taxon>
        <taxon>Dinophyceae</taxon>
        <taxon>Prorocentrales</taxon>
        <taxon>Prorocentraceae</taxon>
        <taxon>Prorocentrum</taxon>
    </lineage>
</organism>
<evidence type="ECO:0000313" key="1">
    <source>
        <dbReference type="EMBL" id="CAK0857439.1"/>
    </source>
</evidence>
<proteinExistence type="predicted"/>
<comment type="caution">
    <text evidence="1">The sequence shown here is derived from an EMBL/GenBank/DDBJ whole genome shotgun (WGS) entry which is preliminary data.</text>
</comment>
<protein>
    <submittedName>
        <fullName evidence="1">Uncharacterized protein</fullName>
    </submittedName>
</protein>
<dbReference type="Proteomes" id="UP001189429">
    <property type="component" value="Unassembled WGS sequence"/>
</dbReference>
<reference evidence="1" key="1">
    <citation type="submission" date="2023-10" db="EMBL/GenBank/DDBJ databases">
        <authorList>
            <person name="Chen Y."/>
            <person name="Shah S."/>
            <person name="Dougan E. K."/>
            <person name="Thang M."/>
            <person name="Chan C."/>
        </authorList>
    </citation>
    <scope>NUCLEOTIDE SEQUENCE [LARGE SCALE GENOMIC DNA]</scope>
</reference>
<name>A0ABN9UEZ8_9DINO</name>
<sequence>MEYGGHGRSVLPTPARSQCGESQHAAFCLASHSRGSTFVMFPMRLAAQRGRQSPTNMQHNAHPQGVDSIDLDSFELLEENGISFLRAPRTGWQGVLLTPGLLHMAKDLNHDLERTAGRFASCRSMQLWVNSRTQSRLTRQASTRMEVLLLHSSNMFLKCMF</sequence>
<accession>A0ABN9UEZ8</accession>
<gene>
    <name evidence="1" type="ORF">PCOR1329_LOCUS47558</name>
</gene>